<sequence>MARVEFAQVVSHGCGMDIHKEVVVATVRTPSHQETREFKTFTSSLTEMREWLKSSGVTHVAMESTGVYWKPIYNVLEGFIPEIWVVNARHIKNVPGHKTDRMDSEWICKLLMAGLLKNSYIPPREQRELRDLTRYRRKLVQSVTADKNRIIRVLEDGNIKLSSVLSSTSGVTGEKLTALLCTGKKLTIEDVRSVYHKKIQASPEEILEACTGNLTSHQIFMVQLIQSNIKGTRESILLLDDQIRELLVPYDNALEAICGIPGIERKVAEDLIAEIGLDMGKFPSEKHLASWAGMCPGNNESAGKKKVQERITETNK</sequence>
<evidence type="ECO:0000313" key="4">
    <source>
        <dbReference type="Proteomes" id="UP001204015"/>
    </source>
</evidence>
<name>A0ABT1C1W7_9BACT</name>
<dbReference type="InterPro" id="IPR002525">
    <property type="entry name" value="Transp_IS110-like_N"/>
</dbReference>
<gene>
    <name evidence="3" type="ORF">NG821_12475</name>
</gene>
<accession>A0ABT1C1W7</accession>
<dbReference type="NCBIfam" id="NF033542">
    <property type="entry name" value="transpos_IS110"/>
    <property type="match status" value="1"/>
</dbReference>
<dbReference type="PANTHER" id="PTHR33055:SF15">
    <property type="entry name" value="TRANSPOSASE-RELATED"/>
    <property type="match status" value="1"/>
</dbReference>
<proteinExistence type="predicted"/>
<dbReference type="Pfam" id="PF01548">
    <property type="entry name" value="DEDD_Tnp_IS110"/>
    <property type="match status" value="1"/>
</dbReference>
<dbReference type="RefSeq" id="WP_252761984.1">
    <property type="nucleotide sequence ID" value="NZ_JAMXLY010000102.1"/>
</dbReference>
<dbReference type="InterPro" id="IPR047650">
    <property type="entry name" value="Transpos_IS110"/>
</dbReference>
<dbReference type="InterPro" id="IPR003346">
    <property type="entry name" value="Transposase_20"/>
</dbReference>
<protein>
    <submittedName>
        <fullName evidence="3">IS110 family transposase</fullName>
    </submittedName>
</protein>
<evidence type="ECO:0000259" key="2">
    <source>
        <dbReference type="Pfam" id="PF02371"/>
    </source>
</evidence>
<evidence type="ECO:0000313" key="3">
    <source>
        <dbReference type="EMBL" id="MCO6026638.1"/>
    </source>
</evidence>
<keyword evidence="4" id="KW-1185">Reference proteome</keyword>
<organism evidence="3 4">
    <name type="scientific">Segatella cerevisiae</name>
    <dbReference type="NCBI Taxonomy" id="2053716"/>
    <lineage>
        <taxon>Bacteria</taxon>
        <taxon>Pseudomonadati</taxon>
        <taxon>Bacteroidota</taxon>
        <taxon>Bacteroidia</taxon>
        <taxon>Bacteroidales</taxon>
        <taxon>Prevotellaceae</taxon>
        <taxon>Segatella</taxon>
    </lineage>
</organism>
<dbReference type="Proteomes" id="UP001204015">
    <property type="component" value="Unassembled WGS sequence"/>
</dbReference>
<comment type="caution">
    <text evidence="3">The sequence shown here is derived from an EMBL/GenBank/DDBJ whole genome shotgun (WGS) entry which is preliminary data.</text>
</comment>
<evidence type="ECO:0000259" key="1">
    <source>
        <dbReference type="Pfam" id="PF01548"/>
    </source>
</evidence>
<feature type="domain" description="Transposase IS116/IS110/IS902 C-terminal" evidence="2">
    <location>
        <begin position="256"/>
        <end position="313"/>
    </location>
</feature>
<feature type="domain" description="Transposase IS110-like N-terminal" evidence="1">
    <location>
        <begin position="14"/>
        <end position="155"/>
    </location>
</feature>
<dbReference type="Pfam" id="PF02371">
    <property type="entry name" value="Transposase_20"/>
    <property type="match status" value="1"/>
</dbReference>
<dbReference type="PANTHER" id="PTHR33055">
    <property type="entry name" value="TRANSPOSASE FOR INSERTION SEQUENCE ELEMENT IS1111A"/>
    <property type="match status" value="1"/>
</dbReference>
<reference evidence="3 4" key="1">
    <citation type="submission" date="2022-06" db="EMBL/GenBank/DDBJ databases">
        <title>A taxonomic note on the genus Prevotella: Description of four novel genera and emended description of the genera Hallella and Xylanibacter.</title>
        <authorList>
            <person name="Hitch T.C.A."/>
        </authorList>
    </citation>
    <scope>NUCLEOTIDE SEQUENCE [LARGE SCALE GENOMIC DNA]</scope>
    <source>
        <strain evidence="3 4">DSM 100619</strain>
    </source>
</reference>
<dbReference type="EMBL" id="JAMXLY010000102">
    <property type="protein sequence ID" value="MCO6026638.1"/>
    <property type="molecule type" value="Genomic_DNA"/>
</dbReference>